<keyword evidence="3" id="KW-0479">Metal-binding</keyword>
<keyword evidence="3" id="KW-0503">Monooxygenase</keyword>
<gene>
    <name evidence="4" type="ORF">ACFO0C_18460</name>
</gene>
<evidence type="ECO:0000256" key="2">
    <source>
        <dbReference type="ARBA" id="ARBA00010617"/>
    </source>
</evidence>
<keyword evidence="3" id="KW-0560">Oxidoreductase</keyword>
<dbReference type="PROSITE" id="PS00086">
    <property type="entry name" value="CYTOCHROME_P450"/>
    <property type="match status" value="1"/>
</dbReference>
<dbReference type="Gene3D" id="1.10.630.10">
    <property type="entry name" value="Cytochrome P450"/>
    <property type="match status" value="2"/>
</dbReference>
<evidence type="ECO:0000313" key="5">
    <source>
        <dbReference type="Proteomes" id="UP001595867"/>
    </source>
</evidence>
<dbReference type="Proteomes" id="UP001595867">
    <property type="component" value="Unassembled WGS sequence"/>
</dbReference>
<keyword evidence="3" id="KW-0349">Heme</keyword>
<proteinExistence type="inferred from homology"/>
<dbReference type="RefSeq" id="WP_378067887.1">
    <property type="nucleotide sequence ID" value="NZ_JBHSBL010000017.1"/>
</dbReference>
<comment type="cofactor">
    <cofactor evidence="1">
        <name>heme</name>
        <dbReference type="ChEBI" id="CHEBI:30413"/>
    </cofactor>
</comment>
<evidence type="ECO:0000313" key="4">
    <source>
        <dbReference type="EMBL" id="MFC4066923.1"/>
    </source>
</evidence>
<dbReference type="InterPro" id="IPR050121">
    <property type="entry name" value="Cytochrome_P450_monoxygenase"/>
</dbReference>
<keyword evidence="3" id="KW-0408">Iron</keyword>
<comment type="similarity">
    <text evidence="2 3">Belongs to the cytochrome P450 family.</text>
</comment>
<dbReference type="PANTHER" id="PTHR24305:SF166">
    <property type="entry name" value="CYTOCHROME P450 12A4, MITOCHONDRIAL-RELATED"/>
    <property type="match status" value="1"/>
</dbReference>
<name>A0ABV8IVN9_9ACTN</name>
<dbReference type="PRINTS" id="PR00463">
    <property type="entry name" value="EP450I"/>
</dbReference>
<dbReference type="InterPro" id="IPR036396">
    <property type="entry name" value="Cyt_P450_sf"/>
</dbReference>
<dbReference type="Pfam" id="PF00067">
    <property type="entry name" value="p450"/>
    <property type="match status" value="2"/>
</dbReference>
<dbReference type="PRINTS" id="PR00385">
    <property type="entry name" value="P450"/>
</dbReference>
<dbReference type="EMBL" id="JBHSBL010000017">
    <property type="protein sequence ID" value="MFC4066923.1"/>
    <property type="molecule type" value="Genomic_DNA"/>
</dbReference>
<organism evidence="4 5">
    <name type="scientific">Actinoplanes subglobosus</name>
    <dbReference type="NCBI Taxonomy" id="1547892"/>
    <lineage>
        <taxon>Bacteria</taxon>
        <taxon>Bacillati</taxon>
        <taxon>Actinomycetota</taxon>
        <taxon>Actinomycetes</taxon>
        <taxon>Micromonosporales</taxon>
        <taxon>Micromonosporaceae</taxon>
        <taxon>Actinoplanes</taxon>
    </lineage>
</organism>
<dbReference type="InterPro" id="IPR017972">
    <property type="entry name" value="Cyt_P450_CS"/>
</dbReference>
<evidence type="ECO:0000256" key="1">
    <source>
        <dbReference type="ARBA" id="ARBA00001971"/>
    </source>
</evidence>
<evidence type="ECO:0000256" key="3">
    <source>
        <dbReference type="RuleBase" id="RU000461"/>
    </source>
</evidence>
<reference evidence="5" key="1">
    <citation type="journal article" date="2019" name="Int. J. Syst. Evol. Microbiol.">
        <title>The Global Catalogue of Microorganisms (GCM) 10K type strain sequencing project: providing services to taxonomists for standard genome sequencing and annotation.</title>
        <authorList>
            <consortium name="The Broad Institute Genomics Platform"/>
            <consortium name="The Broad Institute Genome Sequencing Center for Infectious Disease"/>
            <person name="Wu L."/>
            <person name="Ma J."/>
        </authorList>
    </citation>
    <scope>NUCLEOTIDE SEQUENCE [LARGE SCALE GENOMIC DNA]</scope>
    <source>
        <strain evidence="5">TBRC 5832</strain>
    </source>
</reference>
<dbReference type="SUPFAM" id="SSF48264">
    <property type="entry name" value="Cytochrome P450"/>
    <property type="match status" value="1"/>
</dbReference>
<sequence>MITELRSPPSWPFLGHLPALIRGGRPHRVLEDWCDRYGTTYRLRLPGGPAVVTADPAIVSTVLRGRPRLFRRDPRITRTIEATGIHGVFTAEGARWHADRRAANRLLIGDPQPVIDRAVDRLCRRWRALLADGQRVPVLADLTRLSLEVTVAATTGRDIGAIDNPDGPLQTLVPRLFPAIQRQLNTPFPLPRDRRLERLLRTARDLLPSDDFGTVLTLLLAGQDTTAAAAGWALHYLAGHPEELAAVRAETEPANYARAVVREALRLRPPASLTVVEAIEETWLTGEDGVRLRAVPSLPIWVLLTYGARRFPDAGVFQPSRWLTDRAPRDAVYLPFGGGPRVCPGRDLALLAAVAVVAAVTRNFDLRSDGPAREKVEFTVRPSRLPLVISAR</sequence>
<comment type="caution">
    <text evidence="4">The sequence shown here is derived from an EMBL/GenBank/DDBJ whole genome shotgun (WGS) entry which is preliminary data.</text>
</comment>
<accession>A0ABV8IVN9</accession>
<dbReference type="InterPro" id="IPR002401">
    <property type="entry name" value="Cyt_P450_E_grp-I"/>
</dbReference>
<keyword evidence="5" id="KW-1185">Reference proteome</keyword>
<dbReference type="PANTHER" id="PTHR24305">
    <property type="entry name" value="CYTOCHROME P450"/>
    <property type="match status" value="1"/>
</dbReference>
<protein>
    <submittedName>
        <fullName evidence="4">Cytochrome P450</fullName>
    </submittedName>
</protein>
<dbReference type="InterPro" id="IPR001128">
    <property type="entry name" value="Cyt_P450"/>
</dbReference>